<dbReference type="InterPro" id="IPR044872">
    <property type="entry name" value="CcmK/CsoS1_BMC"/>
</dbReference>
<evidence type="ECO:0000313" key="5">
    <source>
        <dbReference type="EMBL" id="CAH0990431.1"/>
    </source>
</evidence>
<comment type="similarity">
    <text evidence="3">Belongs to the bacterial microcompartments protein family.</text>
</comment>
<dbReference type="PANTHER" id="PTHR33941">
    <property type="entry name" value="PROPANEDIOL UTILIZATION PROTEIN PDUA"/>
    <property type="match status" value="1"/>
</dbReference>
<gene>
    <name evidence="5" type="primary">ccmK</name>
    <name evidence="5" type="ORF">SIN8267_00523</name>
</gene>
<organism evidence="5 6">
    <name type="scientific">Sinobacterium norvegicum</name>
    <dbReference type="NCBI Taxonomy" id="1641715"/>
    <lineage>
        <taxon>Bacteria</taxon>
        <taxon>Pseudomonadati</taxon>
        <taxon>Pseudomonadota</taxon>
        <taxon>Gammaproteobacteria</taxon>
        <taxon>Cellvibrionales</taxon>
        <taxon>Spongiibacteraceae</taxon>
        <taxon>Sinobacterium</taxon>
    </lineage>
</organism>
<keyword evidence="2" id="KW-1283">Bacterial microcompartment</keyword>
<evidence type="ECO:0000256" key="3">
    <source>
        <dbReference type="PROSITE-ProRule" id="PRU01278"/>
    </source>
</evidence>
<dbReference type="CDD" id="cd07045">
    <property type="entry name" value="BMC_CcmK_like"/>
    <property type="match status" value="1"/>
</dbReference>
<proteinExistence type="inferred from homology"/>
<accession>A0ABM9AB27</accession>
<evidence type="ECO:0000256" key="1">
    <source>
        <dbReference type="ARBA" id="ARBA00024322"/>
    </source>
</evidence>
<evidence type="ECO:0000259" key="4">
    <source>
        <dbReference type="PROSITE" id="PS51930"/>
    </source>
</evidence>
<dbReference type="InterPro" id="IPR000249">
    <property type="entry name" value="BMC_dom"/>
</dbReference>
<dbReference type="InterPro" id="IPR050575">
    <property type="entry name" value="BMC_shell"/>
</dbReference>
<dbReference type="Gene3D" id="3.30.70.1710">
    <property type="match status" value="1"/>
</dbReference>
<comment type="caution">
    <text evidence="5">The sequence shown here is derived from an EMBL/GenBank/DDBJ whole genome shotgun (WGS) entry which is preliminary data.</text>
</comment>
<dbReference type="PROSITE" id="PS51930">
    <property type="entry name" value="BMC_2"/>
    <property type="match status" value="1"/>
</dbReference>
<dbReference type="InterPro" id="IPR037233">
    <property type="entry name" value="CcmK-like_sf"/>
</dbReference>
<evidence type="ECO:0000313" key="6">
    <source>
        <dbReference type="Proteomes" id="UP000838100"/>
    </source>
</evidence>
<evidence type="ECO:0000256" key="2">
    <source>
        <dbReference type="ARBA" id="ARBA00024446"/>
    </source>
</evidence>
<sequence length="109" mass="11599">MDNSLGILEVNNLTCAINASDAMVKAAMVRLIDKRLIGSAYVTVLIEGDLASVIAAVDAGTALANEQQALICSHVIARPMDDIDLILHPETVQAKKTTGGRRKNSKVKK</sequence>
<reference evidence="5" key="1">
    <citation type="submission" date="2021-12" db="EMBL/GenBank/DDBJ databases">
        <authorList>
            <person name="Rodrigo-Torres L."/>
            <person name="Arahal R. D."/>
            <person name="Lucena T."/>
        </authorList>
    </citation>
    <scope>NUCLEOTIDE SEQUENCE</scope>
    <source>
        <strain evidence="5">CECT 8267</strain>
    </source>
</reference>
<dbReference type="SMART" id="SM00877">
    <property type="entry name" value="BMC"/>
    <property type="match status" value="1"/>
</dbReference>
<comment type="subcellular location">
    <subcellularLocation>
        <location evidence="1">Bacterial microcompartment</location>
    </subcellularLocation>
</comment>
<keyword evidence="6" id="KW-1185">Reference proteome</keyword>
<dbReference type="EMBL" id="CAKLPX010000001">
    <property type="protein sequence ID" value="CAH0990431.1"/>
    <property type="molecule type" value="Genomic_DNA"/>
</dbReference>
<dbReference type="SUPFAM" id="SSF143414">
    <property type="entry name" value="CcmK-like"/>
    <property type="match status" value="1"/>
</dbReference>
<dbReference type="Proteomes" id="UP000838100">
    <property type="component" value="Unassembled WGS sequence"/>
</dbReference>
<dbReference type="RefSeq" id="WP_237443117.1">
    <property type="nucleotide sequence ID" value="NZ_CAKLPX010000001.1"/>
</dbReference>
<protein>
    <submittedName>
        <fullName evidence="5">Carbon dioxide-concentrating mechanism protein CcmK</fullName>
    </submittedName>
</protein>
<dbReference type="PANTHER" id="PTHR33941:SF11">
    <property type="entry name" value="BACTERIAL MICROCOMPARTMENT SHELL PROTEIN PDUJ"/>
    <property type="match status" value="1"/>
</dbReference>
<dbReference type="Pfam" id="PF00936">
    <property type="entry name" value="BMC"/>
    <property type="match status" value="1"/>
</dbReference>
<feature type="domain" description="BMC" evidence="4">
    <location>
        <begin position="4"/>
        <end position="88"/>
    </location>
</feature>
<name>A0ABM9AB27_9GAMM</name>